<accession>A0A0U5BDW1</accession>
<dbReference type="GO" id="GO:0047753">
    <property type="term" value="F:choline-sulfatase activity"/>
    <property type="evidence" value="ECO:0007669"/>
    <property type="project" value="UniProtKB-EC"/>
</dbReference>
<dbReference type="PANTHER" id="PTHR45953">
    <property type="entry name" value="IDURONATE 2-SULFATASE"/>
    <property type="match status" value="1"/>
</dbReference>
<evidence type="ECO:0000256" key="1">
    <source>
        <dbReference type="ARBA" id="ARBA00008779"/>
    </source>
</evidence>
<evidence type="ECO:0000259" key="5">
    <source>
        <dbReference type="Pfam" id="PF12411"/>
    </source>
</evidence>
<reference evidence="7" key="1">
    <citation type="submission" date="2014-09" db="EMBL/GenBank/DDBJ databases">
        <authorList>
            <person name="Illeghems K.G."/>
        </authorList>
    </citation>
    <scope>NUCLEOTIDE SEQUENCE [LARGE SCALE GENOMIC DNA]</scope>
    <source>
        <strain evidence="7">108B</strain>
    </source>
</reference>
<dbReference type="GO" id="GO:0005737">
    <property type="term" value="C:cytoplasm"/>
    <property type="evidence" value="ECO:0007669"/>
    <property type="project" value="TreeGrafter"/>
</dbReference>
<dbReference type="NCBIfam" id="TIGR03417">
    <property type="entry name" value="chol_sulfatase"/>
    <property type="match status" value="1"/>
</dbReference>
<gene>
    <name evidence="6" type="primary">betC</name>
    <name evidence="6" type="ORF">ASN_3256</name>
</gene>
<dbReference type="GO" id="GO:0046872">
    <property type="term" value="F:metal ion binding"/>
    <property type="evidence" value="ECO:0007669"/>
    <property type="project" value="UniProtKB-KW"/>
</dbReference>
<dbReference type="SUPFAM" id="SSF53649">
    <property type="entry name" value="Alkaline phosphatase-like"/>
    <property type="match status" value="1"/>
</dbReference>
<organism evidence="6 7">
    <name type="scientific">Acetobacter senegalensis</name>
    <dbReference type="NCBI Taxonomy" id="446692"/>
    <lineage>
        <taxon>Bacteria</taxon>
        <taxon>Pseudomonadati</taxon>
        <taxon>Pseudomonadota</taxon>
        <taxon>Alphaproteobacteria</taxon>
        <taxon>Acetobacterales</taxon>
        <taxon>Acetobacteraceae</taxon>
        <taxon>Acetobacter</taxon>
    </lineage>
</organism>
<evidence type="ECO:0000313" key="6">
    <source>
        <dbReference type="EMBL" id="CEF42498.1"/>
    </source>
</evidence>
<dbReference type="KEGG" id="asz:ASN_3256"/>
<dbReference type="PROSITE" id="PS00523">
    <property type="entry name" value="SULFATASE_1"/>
    <property type="match status" value="1"/>
</dbReference>
<dbReference type="Proteomes" id="UP000056109">
    <property type="component" value="Chromosome I"/>
</dbReference>
<evidence type="ECO:0000256" key="3">
    <source>
        <dbReference type="ARBA" id="ARBA00022801"/>
    </source>
</evidence>
<comment type="similarity">
    <text evidence="1">Belongs to the sulfatase family.</text>
</comment>
<dbReference type="FunFam" id="3.40.720.10:FF:000032">
    <property type="entry name" value="Choline sulfatase"/>
    <property type="match status" value="1"/>
</dbReference>
<dbReference type="Pfam" id="PF12411">
    <property type="entry name" value="Choline_sulf_C"/>
    <property type="match status" value="1"/>
</dbReference>
<dbReference type="CDD" id="cd16032">
    <property type="entry name" value="choline-sulfatase"/>
    <property type="match status" value="1"/>
</dbReference>
<proteinExistence type="inferred from homology"/>
<dbReference type="InterPro" id="IPR025863">
    <property type="entry name" value="Choline_sulf_C_dom"/>
</dbReference>
<name>A0A0U5BDW1_9PROT</name>
<evidence type="ECO:0000259" key="4">
    <source>
        <dbReference type="Pfam" id="PF00884"/>
    </source>
</evidence>
<dbReference type="PATRIC" id="fig|446692.3.peg.3446"/>
<evidence type="ECO:0000256" key="2">
    <source>
        <dbReference type="ARBA" id="ARBA00022723"/>
    </source>
</evidence>
<dbReference type="PANTHER" id="PTHR45953:SF1">
    <property type="entry name" value="IDURONATE 2-SULFATASE"/>
    <property type="match status" value="1"/>
</dbReference>
<feature type="domain" description="Sulfatase N-terminal" evidence="4">
    <location>
        <begin position="15"/>
        <end position="359"/>
    </location>
</feature>
<dbReference type="Pfam" id="PF00884">
    <property type="entry name" value="Sulfatase"/>
    <property type="match status" value="1"/>
</dbReference>
<dbReference type="InterPro" id="IPR017850">
    <property type="entry name" value="Alkaline_phosphatase_core_sf"/>
</dbReference>
<dbReference type="EC" id="3.1.6.6" evidence="6"/>
<dbReference type="InterPro" id="IPR000917">
    <property type="entry name" value="Sulfatase_N"/>
</dbReference>
<dbReference type="EMBL" id="LN606600">
    <property type="protein sequence ID" value="CEF42498.1"/>
    <property type="molecule type" value="Genomic_DNA"/>
</dbReference>
<feature type="domain" description="Choline sulfatase enzyme C-terminal" evidence="5">
    <location>
        <begin position="458"/>
        <end position="509"/>
    </location>
</feature>
<dbReference type="AlphaFoldDB" id="A0A0U5BDW1"/>
<dbReference type="InterPro" id="IPR017785">
    <property type="entry name" value="Choline-sulfatase"/>
</dbReference>
<sequence>MITERETVTQSVPLNFLVVVADQLTALALPAYLGGRDPSPAKVPNLNRLAERGTFFTNAYTVSPLCGPSRGAFMTGLMPSKSGIIDNGSEWHSDIPTFGHRLRDAGYQTILAGKMHFVGADQLHGFEERLTTDIYPSDFTWVPDWQNKEDRPDWYHSMDSVLNAGPVLRSNQIDFDEEVAFASRRKLFDLARQRDDKRPFCMVVSFTHPHDPFNITPEWWDLYAESDIPLPRVPDSVEKHPAEERIRAACGIDAQRPSDADILRAKRAYYGAISYIDHQLGQLVDVLRQTGLDKTTAIIFTSDHGEMLGEHGQWYKMSFREGASRIPLLVVLPEGTSRHVDQAVCLADVGETVCGLAGAPSAPGVTGRDLTPLLKGEKAWADEVFGEYLGEGTFEPTVMIRRGKWKFLYTPHDPDQLYDLVDDPDEVSNLAHLSAYQDKVKAFQAEALQRWNFDQLRQTVVLSQQRRALVKRALATGRCTAWDYQPPANAHRAYIRHHKPLEQLEAEARLLPQGIG</sequence>
<dbReference type="InterPro" id="IPR024607">
    <property type="entry name" value="Sulfatase_CS"/>
</dbReference>
<keyword evidence="2" id="KW-0479">Metal-binding</keyword>
<keyword evidence="7" id="KW-1185">Reference proteome</keyword>
<dbReference type="Gene3D" id="3.40.720.10">
    <property type="entry name" value="Alkaline Phosphatase, subunit A"/>
    <property type="match status" value="1"/>
</dbReference>
<keyword evidence="3 6" id="KW-0378">Hydrolase</keyword>
<protein>
    <submittedName>
        <fullName evidence="6">Choline-sulfatase</fullName>
        <ecNumber evidence="6">3.1.6.6</ecNumber>
    </submittedName>
</protein>
<dbReference type="PROSITE" id="PS00149">
    <property type="entry name" value="SULFATASE_2"/>
    <property type="match status" value="1"/>
</dbReference>
<evidence type="ECO:0000313" key="7">
    <source>
        <dbReference type="Proteomes" id="UP000056109"/>
    </source>
</evidence>